<dbReference type="PANTHER" id="PTHR22930:SF85">
    <property type="entry name" value="GH03217P-RELATED"/>
    <property type="match status" value="1"/>
</dbReference>
<keyword evidence="7" id="KW-0539">Nucleus</keyword>
<dbReference type="InterPro" id="IPR045249">
    <property type="entry name" value="HARBI1-like"/>
</dbReference>
<dbReference type="InterPro" id="IPR027806">
    <property type="entry name" value="HARBI1_dom"/>
</dbReference>
<evidence type="ECO:0000256" key="5">
    <source>
        <dbReference type="ARBA" id="ARBA00022723"/>
    </source>
</evidence>
<organism evidence="10 11">
    <name type="scientific">Labrus bergylta</name>
    <name type="common">ballan wrasse</name>
    <dbReference type="NCBI Taxonomy" id="56723"/>
    <lineage>
        <taxon>Eukaryota</taxon>
        <taxon>Metazoa</taxon>
        <taxon>Chordata</taxon>
        <taxon>Craniata</taxon>
        <taxon>Vertebrata</taxon>
        <taxon>Euteleostomi</taxon>
        <taxon>Actinopterygii</taxon>
        <taxon>Neopterygii</taxon>
        <taxon>Teleostei</taxon>
        <taxon>Neoteleostei</taxon>
        <taxon>Acanthomorphata</taxon>
        <taxon>Eupercaria</taxon>
        <taxon>Labriformes</taxon>
        <taxon>Labridae</taxon>
        <taxon>Labrus</taxon>
    </lineage>
</organism>
<keyword evidence="8" id="KW-0732">Signal</keyword>
<protein>
    <recommendedName>
        <fullName evidence="9">DDE Tnp4 domain-containing protein</fullName>
    </recommendedName>
</protein>
<keyword evidence="6" id="KW-0378">Hydrolase</keyword>
<dbReference type="Pfam" id="PF13359">
    <property type="entry name" value="DDE_Tnp_4"/>
    <property type="match status" value="1"/>
</dbReference>
<evidence type="ECO:0000256" key="2">
    <source>
        <dbReference type="ARBA" id="ARBA00004123"/>
    </source>
</evidence>
<sequence>MCSFIFMLYVQILFAVIQYCGEISLNAPSVWMKRRAVEWWKSVVSNLNEEQWIENFRMSRETFEYTKVDTNYRLSVPLKKKRVAVALWKRATNAEYRSIACLFGVVLFPEVIKMPNAEKLKEMSQGLLTAHIFQFQLHGNTTQNISILTAKDYFGIFMLINLAVCMTLESCASLQLWELAERGKMFSQVHKNIGGQEVGHYIVGDAAYPLTSWLMKPFQDNGHLTRQQQLYNHKTSKARVVVENAFGRLKGRWRCLQKRNDCSLDRVKSMVITCCVLHNLCESLDEEYREEWGLPPPLPQNQIVWEALQDFWKDVTQASLISAQHHN</sequence>
<proteinExistence type="inferred from homology"/>
<dbReference type="GO" id="GO:0005634">
    <property type="term" value="C:nucleus"/>
    <property type="evidence" value="ECO:0007669"/>
    <property type="project" value="UniProtKB-SubCell"/>
</dbReference>
<comment type="cofactor">
    <cofactor evidence="1">
        <name>a divalent metal cation</name>
        <dbReference type="ChEBI" id="CHEBI:60240"/>
    </cofactor>
</comment>
<keyword evidence="11" id="KW-1185">Reference proteome</keyword>
<feature type="domain" description="DDE Tnp4" evidence="9">
    <location>
        <begin position="189"/>
        <end position="279"/>
    </location>
</feature>
<evidence type="ECO:0000256" key="3">
    <source>
        <dbReference type="ARBA" id="ARBA00006958"/>
    </source>
</evidence>
<evidence type="ECO:0000256" key="1">
    <source>
        <dbReference type="ARBA" id="ARBA00001968"/>
    </source>
</evidence>
<evidence type="ECO:0000256" key="7">
    <source>
        <dbReference type="ARBA" id="ARBA00023242"/>
    </source>
</evidence>
<evidence type="ECO:0000256" key="8">
    <source>
        <dbReference type="SAM" id="SignalP"/>
    </source>
</evidence>
<feature type="chain" id="PRO_5018579113" description="DDE Tnp4 domain-containing protein" evidence="8">
    <location>
        <begin position="16"/>
        <end position="327"/>
    </location>
</feature>
<accession>A0A3Q3EJ22</accession>
<evidence type="ECO:0000313" key="10">
    <source>
        <dbReference type="Ensembl" id="ENSLBEP00000006062.1"/>
    </source>
</evidence>
<dbReference type="STRING" id="56723.ENSLBEP00000006062"/>
<evidence type="ECO:0000259" key="9">
    <source>
        <dbReference type="Pfam" id="PF13359"/>
    </source>
</evidence>
<dbReference type="InParanoid" id="A0A3Q3EJ22"/>
<dbReference type="Ensembl" id="ENSLBET00000006363.1">
    <property type="protein sequence ID" value="ENSLBEP00000006062.1"/>
    <property type="gene ID" value="ENSLBEG00000004646.1"/>
</dbReference>
<dbReference type="GO" id="GO:0016787">
    <property type="term" value="F:hydrolase activity"/>
    <property type="evidence" value="ECO:0007669"/>
    <property type="project" value="UniProtKB-KW"/>
</dbReference>
<dbReference type="Proteomes" id="UP000261660">
    <property type="component" value="Unplaced"/>
</dbReference>
<evidence type="ECO:0000256" key="6">
    <source>
        <dbReference type="ARBA" id="ARBA00022801"/>
    </source>
</evidence>
<dbReference type="GO" id="GO:0004518">
    <property type="term" value="F:nuclease activity"/>
    <property type="evidence" value="ECO:0007669"/>
    <property type="project" value="UniProtKB-KW"/>
</dbReference>
<dbReference type="GeneTree" id="ENSGT00940000163250"/>
<name>A0A3Q3EJ22_9LABR</name>
<comment type="similarity">
    <text evidence="3">Belongs to the HARBI1 family.</text>
</comment>
<feature type="signal peptide" evidence="8">
    <location>
        <begin position="1"/>
        <end position="15"/>
    </location>
</feature>
<keyword evidence="5" id="KW-0479">Metal-binding</keyword>
<dbReference type="PANTHER" id="PTHR22930">
    <property type="match status" value="1"/>
</dbReference>
<reference evidence="10" key="2">
    <citation type="submission" date="2025-09" db="UniProtKB">
        <authorList>
            <consortium name="Ensembl"/>
        </authorList>
    </citation>
    <scope>IDENTIFICATION</scope>
</reference>
<evidence type="ECO:0000313" key="11">
    <source>
        <dbReference type="Proteomes" id="UP000261660"/>
    </source>
</evidence>
<evidence type="ECO:0000256" key="4">
    <source>
        <dbReference type="ARBA" id="ARBA00022722"/>
    </source>
</evidence>
<reference evidence="10" key="1">
    <citation type="submission" date="2025-08" db="UniProtKB">
        <authorList>
            <consortium name="Ensembl"/>
        </authorList>
    </citation>
    <scope>IDENTIFICATION</scope>
</reference>
<dbReference type="AlphaFoldDB" id="A0A3Q3EJ22"/>
<dbReference type="GO" id="GO:0046872">
    <property type="term" value="F:metal ion binding"/>
    <property type="evidence" value="ECO:0007669"/>
    <property type="project" value="UniProtKB-KW"/>
</dbReference>
<keyword evidence="4" id="KW-0540">Nuclease</keyword>
<comment type="subcellular location">
    <subcellularLocation>
        <location evidence="2">Nucleus</location>
    </subcellularLocation>
</comment>